<proteinExistence type="predicted"/>
<evidence type="ECO:0000256" key="1">
    <source>
        <dbReference type="SAM" id="MobiDB-lite"/>
    </source>
</evidence>
<dbReference type="EMBL" id="BSXT01000337">
    <property type="protein sequence ID" value="GMF24771.1"/>
    <property type="molecule type" value="Genomic_DNA"/>
</dbReference>
<dbReference type="Proteomes" id="UP001165121">
    <property type="component" value="Unassembled WGS sequence"/>
</dbReference>
<organism evidence="2 3">
    <name type="scientific">Phytophthora fragariaefolia</name>
    <dbReference type="NCBI Taxonomy" id="1490495"/>
    <lineage>
        <taxon>Eukaryota</taxon>
        <taxon>Sar</taxon>
        <taxon>Stramenopiles</taxon>
        <taxon>Oomycota</taxon>
        <taxon>Peronosporomycetes</taxon>
        <taxon>Peronosporales</taxon>
        <taxon>Peronosporaceae</taxon>
        <taxon>Phytophthora</taxon>
    </lineage>
</organism>
<evidence type="ECO:0000313" key="3">
    <source>
        <dbReference type="Proteomes" id="UP001165121"/>
    </source>
</evidence>
<gene>
    <name evidence="2" type="ORF">Pfra01_000425400</name>
</gene>
<feature type="region of interest" description="Disordered" evidence="1">
    <location>
        <begin position="1"/>
        <end position="29"/>
    </location>
</feature>
<keyword evidence="3" id="KW-1185">Reference proteome</keyword>
<protein>
    <submittedName>
        <fullName evidence="2">Unnamed protein product</fullName>
    </submittedName>
</protein>
<comment type="caution">
    <text evidence="2">The sequence shown here is derived from an EMBL/GenBank/DDBJ whole genome shotgun (WGS) entry which is preliminary data.</text>
</comment>
<evidence type="ECO:0000313" key="2">
    <source>
        <dbReference type="EMBL" id="GMF24771.1"/>
    </source>
</evidence>
<name>A0A9W6U2M9_9STRA</name>
<dbReference type="AlphaFoldDB" id="A0A9W6U2M9"/>
<sequence>MSDTSEFELASSPDSSSEEEATTPPGSRIWNIDFKHMEPISVDIEALARMINYTDATGGTVMQSYWCCTGTYCQAERLIEPME</sequence>
<accession>A0A9W6U2M9</accession>
<reference evidence="2" key="1">
    <citation type="submission" date="2023-04" db="EMBL/GenBank/DDBJ databases">
        <title>Phytophthora fragariaefolia NBRC 109709.</title>
        <authorList>
            <person name="Ichikawa N."/>
            <person name="Sato H."/>
            <person name="Tonouchi N."/>
        </authorList>
    </citation>
    <scope>NUCLEOTIDE SEQUENCE</scope>
    <source>
        <strain evidence="2">NBRC 109709</strain>
    </source>
</reference>